<name>D2JCV3_STAEP</name>
<organism evidence="1">
    <name type="scientific">Staphylococcus epidermidis</name>
    <dbReference type="NCBI Taxonomy" id="1282"/>
    <lineage>
        <taxon>Bacteria</taxon>
        <taxon>Bacillati</taxon>
        <taxon>Bacillota</taxon>
        <taxon>Bacilli</taxon>
        <taxon>Bacillales</taxon>
        <taxon>Staphylococcaceae</taxon>
        <taxon>Staphylococcus</taxon>
    </lineage>
</organism>
<gene>
    <name evidence="1" type="ORF">SAP024A_001</name>
</gene>
<keyword evidence="1" id="KW-0614">Plasmid</keyword>
<sequence>MYSGIDNEPKLVYKYLEDEVFNNLPIVFDMVTSESELPIVEKLKEEIDEGQINIFYSWEESDMQTYNHYNLKIFTKYNNEWFKQKNMKEY</sequence>
<reference evidence="1" key="1">
    <citation type="submission" date="2009-08" db="EMBL/GenBank/DDBJ databases">
        <authorList>
            <person name="Gill J."/>
            <person name="Borman J."/>
            <person name="Shetty J."/>
            <person name="Hostetler J."/>
            <person name="Durkin S."/>
            <person name="Montgomery B."/>
        </authorList>
    </citation>
    <scope>NUCLEOTIDE SEQUENCE</scope>
    <source>
        <strain evidence="1">CDC19</strain>
        <plasmid evidence="1">SAP024A</plasmid>
    </source>
</reference>
<reference evidence="1" key="2">
    <citation type="submission" date="2009-12" db="EMBL/GenBank/DDBJ databases">
        <authorList>
            <person name="Summers A.O."/>
            <person name="Shearer J."/>
            <person name="Wireman J."/>
        </authorList>
    </citation>
    <scope>NUCLEOTIDE SEQUENCE</scope>
    <source>
        <strain evidence="1">CDC19</strain>
        <plasmid evidence="1">SAP024A</plasmid>
    </source>
</reference>
<accession>D2JCV3</accession>
<proteinExistence type="predicted"/>
<dbReference type="EMBL" id="GQ900469">
    <property type="protein sequence ID" value="ADA62566.1"/>
    <property type="molecule type" value="Genomic_DNA"/>
</dbReference>
<dbReference type="RefSeq" id="WP_002503840.1">
    <property type="nucleotide sequence ID" value="NZ_JAAUVT010000030.1"/>
</dbReference>
<evidence type="ECO:0000313" key="1">
    <source>
        <dbReference type="EMBL" id="ADA62566.1"/>
    </source>
</evidence>
<dbReference type="AlphaFoldDB" id="D2JCV3"/>
<protein>
    <submittedName>
        <fullName evidence="1">Uncharacterized protein</fullName>
    </submittedName>
</protein>
<geneLocation type="plasmid" evidence="1">
    <name>SAP024A</name>
</geneLocation>